<protein>
    <submittedName>
        <fullName evidence="2">Uncharacterized protein</fullName>
    </submittedName>
</protein>
<evidence type="ECO:0000313" key="3">
    <source>
        <dbReference type="EMBL" id="CEL71211.1"/>
    </source>
</evidence>
<dbReference type="EMBL" id="LN714488">
    <property type="protein sequence ID" value="CEL71211.1"/>
    <property type="molecule type" value="Genomic_DNA"/>
</dbReference>
<dbReference type="VEuPathDB" id="ToxoDB:NCLIV_068750"/>
<reference evidence="3" key="3">
    <citation type="journal article" date="2015" name="PLoS ONE">
        <title>Comprehensive Evaluation of Toxoplasma gondii VEG and Neospora caninum LIV Genomes with Tachyzoite Stage Transcriptome and Proteome Defines Novel Transcript Features.</title>
        <authorList>
            <person name="Ramaprasad A."/>
            <person name="Mourier T."/>
            <person name="Naeem R."/>
            <person name="Malas T.B."/>
            <person name="Moussa E."/>
            <person name="Panigrahi A."/>
            <person name="Vermont S.J."/>
            <person name="Otto T.D."/>
            <person name="Wastling J."/>
            <person name="Pain A."/>
        </authorList>
    </citation>
    <scope>NUCLEOTIDE SEQUENCE</scope>
    <source>
        <strain evidence="3">Liverpool</strain>
    </source>
</reference>
<evidence type="ECO:0000313" key="2">
    <source>
        <dbReference type="EMBL" id="CCA29997.1"/>
    </source>
</evidence>
<dbReference type="EMBL" id="CADU01000073">
    <property type="protein sequence ID" value="CCA29997.1"/>
    <property type="molecule type" value="Genomic_DNA"/>
</dbReference>
<proteinExistence type="predicted"/>
<reference evidence="2" key="2">
    <citation type="submission" date="2011-03" db="EMBL/GenBank/DDBJ databases">
        <authorList>
            <person name="Aslett M."/>
        </authorList>
    </citation>
    <scope>NUCLEOTIDE SEQUENCE</scope>
    <source>
        <strain evidence="2">Liverpool</strain>
    </source>
</reference>
<evidence type="ECO:0000256" key="1">
    <source>
        <dbReference type="SAM" id="MobiDB-lite"/>
    </source>
</evidence>
<name>F0JAU4_NEOCL</name>
<dbReference type="AlphaFoldDB" id="F0JAU4"/>
<reference evidence="2" key="1">
    <citation type="submission" date="2011-03" db="EMBL/GenBank/DDBJ databases">
        <title>Comparative genomics and transcriptomics of Neospora caninum and Toxoplasma gondii.</title>
        <authorList>
            <person name="Reid A.J."/>
            <person name="Sohal A."/>
            <person name="Harris D."/>
            <person name="Quail M."/>
            <person name="Sanders M."/>
            <person name="Berriman M."/>
            <person name="Wastling J.M."/>
            <person name="Pain A."/>
        </authorList>
    </citation>
    <scope>NUCLEOTIDE SEQUENCE</scope>
    <source>
        <strain evidence="2">Liverpool</strain>
    </source>
</reference>
<accession>F0JAU4</accession>
<feature type="region of interest" description="Disordered" evidence="1">
    <location>
        <begin position="1"/>
        <end position="23"/>
    </location>
</feature>
<organism>
    <name type="scientific">Neospora caninum (strain Liverpool)</name>
    <dbReference type="NCBI Taxonomy" id="572307"/>
    <lineage>
        <taxon>Eukaryota</taxon>
        <taxon>Sar</taxon>
        <taxon>Alveolata</taxon>
        <taxon>Apicomplexa</taxon>
        <taxon>Conoidasida</taxon>
        <taxon>Coccidia</taxon>
        <taxon>Eucoccidiorida</taxon>
        <taxon>Eimeriorina</taxon>
        <taxon>Sarcocystidae</taxon>
        <taxon>Neospora</taxon>
    </lineage>
</organism>
<gene>
    <name evidence="3" type="ORF">BN1204_068750</name>
    <name evidence="2" type="ORF">NCLIV_068750</name>
</gene>
<sequence>MRGMSVWYPRGTERTRQPITGRR</sequence>